<evidence type="ECO:0000256" key="2">
    <source>
        <dbReference type="ARBA" id="ARBA00038157"/>
    </source>
</evidence>
<dbReference type="Pfam" id="PF00248">
    <property type="entry name" value="Aldo_ket_red"/>
    <property type="match status" value="1"/>
</dbReference>
<evidence type="ECO:0000259" key="3">
    <source>
        <dbReference type="Pfam" id="PF00248"/>
    </source>
</evidence>
<dbReference type="PANTHER" id="PTHR43364">
    <property type="entry name" value="NADH-SPECIFIC METHYLGLYOXAL REDUCTASE-RELATED"/>
    <property type="match status" value="1"/>
</dbReference>
<organism evidence="4">
    <name type="scientific">Phallusia mammillata</name>
    <dbReference type="NCBI Taxonomy" id="59560"/>
    <lineage>
        <taxon>Eukaryota</taxon>
        <taxon>Metazoa</taxon>
        <taxon>Chordata</taxon>
        <taxon>Tunicata</taxon>
        <taxon>Ascidiacea</taxon>
        <taxon>Phlebobranchia</taxon>
        <taxon>Ascidiidae</taxon>
        <taxon>Phallusia</taxon>
    </lineage>
</organism>
<keyword evidence="1" id="KW-0560">Oxidoreductase</keyword>
<dbReference type="InterPro" id="IPR023210">
    <property type="entry name" value="NADP_OxRdtase_dom"/>
</dbReference>
<proteinExistence type="evidence at transcript level"/>
<dbReference type="InterPro" id="IPR036812">
    <property type="entry name" value="NAD(P)_OxRdtase_dom_sf"/>
</dbReference>
<dbReference type="PANTHER" id="PTHR43364:SF4">
    <property type="entry name" value="NAD(P)-LINKED OXIDOREDUCTASE SUPERFAMILY PROTEIN"/>
    <property type="match status" value="1"/>
</dbReference>
<protein>
    <submittedName>
        <fullName evidence="4">Aflatoxin B1 aldehyde reductase member 2-like</fullName>
    </submittedName>
</protein>
<dbReference type="CDD" id="cd19075">
    <property type="entry name" value="AKR_AKR7A1-5"/>
    <property type="match status" value="1"/>
</dbReference>
<dbReference type="GO" id="GO:0016491">
    <property type="term" value="F:oxidoreductase activity"/>
    <property type="evidence" value="ECO:0007669"/>
    <property type="project" value="UniProtKB-KW"/>
</dbReference>
<reference evidence="4" key="1">
    <citation type="submission" date="2020-04" db="EMBL/GenBank/DDBJ databases">
        <authorList>
            <person name="Neveu A P."/>
        </authorList>
    </citation>
    <scope>NUCLEOTIDE SEQUENCE</scope>
    <source>
        <tissue evidence="4">Whole embryo</tissue>
    </source>
</reference>
<dbReference type="Gene3D" id="3.20.20.100">
    <property type="entry name" value="NADP-dependent oxidoreductase domain"/>
    <property type="match status" value="1"/>
</dbReference>
<evidence type="ECO:0000256" key="1">
    <source>
        <dbReference type="ARBA" id="ARBA00023002"/>
    </source>
</evidence>
<name>A0A6F9D5L8_9ASCI</name>
<comment type="similarity">
    <text evidence="2">Belongs to the aldo/keto reductase family. Aldo/keto reductase 2 subfamily.</text>
</comment>
<dbReference type="EMBL" id="LR782835">
    <property type="protein sequence ID" value="CAB3220846.1"/>
    <property type="molecule type" value="mRNA"/>
</dbReference>
<dbReference type="SUPFAM" id="SSF51430">
    <property type="entry name" value="NAD(P)-linked oxidoreductase"/>
    <property type="match status" value="1"/>
</dbReference>
<feature type="domain" description="NADP-dependent oxidoreductase" evidence="3">
    <location>
        <begin position="9"/>
        <end position="311"/>
    </location>
</feature>
<sequence length="322" mass="37145">MSKSRVRTILGTGDFGTRLDLKATEEMLELFHESKNDEIDTALMYGGGKSEESIGKCKISQKMKIATKANPWEENTLTQSGVRRQLESSLDRLQTKQVDIFYLHAPDHNTPITETLQAVNELYQEQKFKEFGLSNYASWEVAEVVSACRNNNWIQPTVYQGMYNCLTRQVEKELFPCLKYYGIRFYAYNPLAGGLLSGKHIFEDWDKTEPGRFFGAGKWKKVYRDRYWRKENFESIAKIQTVLDELYGPGKVTMAEAAYRWLYHHSQLGAEKGDGVIIGASTVAHCKENLSYTTEGKLDDRVVEQMDKCWERLSHTCPNYFR</sequence>
<gene>
    <name evidence="4" type="primary">Akr7a2-002</name>
</gene>
<evidence type="ECO:0000313" key="4">
    <source>
        <dbReference type="EMBL" id="CAB3220846.1"/>
    </source>
</evidence>
<dbReference type="AlphaFoldDB" id="A0A6F9D5L8"/>
<dbReference type="InterPro" id="IPR050523">
    <property type="entry name" value="AKR_Detox_Biosynth"/>
</dbReference>
<accession>A0A6F9D5L8</accession>